<keyword evidence="1" id="KW-0812">Transmembrane</keyword>
<dbReference type="AlphaFoldDB" id="A0A6B3RAU6"/>
<feature type="transmembrane region" description="Helical" evidence="1">
    <location>
        <begin position="33"/>
        <end position="51"/>
    </location>
</feature>
<organism evidence="2 3">
    <name type="scientific">Psychroflexus aurantiacus</name>
    <dbReference type="NCBI Taxonomy" id="2709310"/>
    <lineage>
        <taxon>Bacteria</taxon>
        <taxon>Pseudomonadati</taxon>
        <taxon>Bacteroidota</taxon>
        <taxon>Flavobacteriia</taxon>
        <taxon>Flavobacteriales</taxon>
        <taxon>Flavobacteriaceae</taxon>
        <taxon>Psychroflexus</taxon>
    </lineage>
</organism>
<gene>
    <name evidence="2" type="ORF">G3567_10760</name>
</gene>
<comment type="caution">
    <text evidence="2">The sequence shown here is derived from an EMBL/GenBank/DDBJ whole genome shotgun (WGS) entry which is preliminary data.</text>
</comment>
<reference evidence="2 3" key="1">
    <citation type="submission" date="2020-02" db="EMBL/GenBank/DDBJ databases">
        <title>Flavobacteriaceae Psychroflexus bacterium YR1-1, complete genome.</title>
        <authorList>
            <person name="Li Y."/>
            <person name="Wu S."/>
        </authorList>
    </citation>
    <scope>NUCLEOTIDE SEQUENCE [LARGE SCALE GENOMIC DNA]</scope>
    <source>
        <strain evidence="2 3">YR1-1</strain>
    </source>
</reference>
<feature type="transmembrane region" description="Helical" evidence="1">
    <location>
        <begin position="6"/>
        <end position="26"/>
    </location>
</feature>
<protein>
    <submittedName>
        <fullName evidence="2">Uncharacterized protein</fullName>
    </submittedName>
</protein>
<keyword evidence="1" id="KW-0472">Membrane</keyword>
<keyword evidence="3" id="KW-1185">Reference proteome</keyword>
<evidence type="ECO:0000256" key="1">
    <source>
        <dbReference type="SAM" id="Phobius"/>
    </source>
</evidence>
<proteinExistence type="predicted"/>
<name>A0A6B3RAU6_9FLAO</name>
<dbReference type="RefSeq" id="WP_164005332.1">
    <property type="nucleotide sequence ID" value="NZ_JAAIKD010000005.1"/>
</dbReference>
<dbReference type="EMBL" id="JAAIKD010000005">
    <property type="protein sequence ID" value="NEV94624.1"/>
    <property type="molecule type" value="Genomic_DNA"/>
</dbReference>
<evidence type="ECO:0000313" key="2">
    <source>
        <dbReference type="EMBL" id="NEV94624.1"/>
    </source>
</evidence>
<sequence length="132" mass="15131">MDWIELIGIFVTALFIGALFFYGFSLRGPWGTFWPFLVILIGGIWLISVISDPVGPLYWDIAWFDFLIIGLLFALILSAATPTRIDRRRYEEFYSRTERTPTDPAEPAVTIGIWFWLMLLLILITILVGSLV</sequence>
<feature type="transmembrane region" description="Helical" evidence="1">
    <location>
        <begin position="57"/>
        <end position="80"/>
    </location>
</feature>
<keyword evidence="1" id="KW-1133">Transmembrane helix</keyword>
<evidence type="ECO:0000313" key="3">
    <source>
        <dbReference type="Proteomes" id="UP000478505"/>
    </source>
</evidence>
<feature type="transmembrane region" description="Helical" evidence="1">
    <location>
        <begin position="108"/>
        <end position="131"/>
    </location>
</feature>
<accession>A0A6B3RAU6</accession>
<dbReference type="Proteomes" id="UP000478505">
    <property type="component" value="Unassembled WGS sequence"/>
</dbReference>